<keyword evidence="7" id="KW-1133">Transmembrane helix</keyword>
<dbReference type="PROSITE" id="PS50863">
    <property type="entry name" value="B3"/>
    <property type="match status" value="1"/>
</dbReference>
<dbReference type="GO" id="GO:0005634">
    <property type="term" value="C:nucleus"/>
    <property type="evidence" value="ECO:0007669"/>
    <property type="project" value="UniProtKB-SubCell"/>
</dbReference>
<dbReference type="GO" id="GO:0003677">
    <property type="term" value="F:DNA binding"/>
    <property type="evidence" value="ECO:0007669"/>
    <property type="project" value="UniProtKB-KW"/>
</dbReference>
<keyword evidence="4" id="KW-0804">Transcription</keyword>
<dbReference type="SUPFAM" id="SSF101936">
    <property type="entry name" value="DNA-binding pseudobarrel domain"/>
    <property type="match status" value="2"/>
</dbReference>
<dbReference type="InterPro" id="IPR003340">
    <property type="entry name" value="B3_DNA-bd"/>
</dbReference>
<dbReference type="InterPro" id="IPR015300">
    <property type="entry name" value="DNA-bd_pseudobarrel_sf"/>
</dbReference>
<evidence type="ECO:0000256" key="1">
    <source>
        <dbReference type="ARBA" id="ARBA00004123"/>
    </source>
</evidence>
<evidence type="ECO:0000256" key="3">
    <source>
        <dbReference type="ARBA" id="ARBA00023125"/>
    </source>
</evidence>
<dbReference type="AlphaFoldDB" id="A0AAU9RYZ5"/>
<dbReference type="Gene3D" id="2.40.330.10">
    <property type="entry name" value="DNA-binding pseudobarrel domain"/>
    <property type="match status" value="2"/>
</dbReference>
<feature type="transmembrane region" description="Helical" evidence="7">
    <location>
        <begin position="383"/>
        <end position="403"/>
    </location>
</feature>
<dbReference type="EMBL" id="OU466859">
    <property type="protein sequence ID" value="CAH2053431.1"/>
    <property type="molecule type" value="Genomic_DNA"/>
</dbReference>
<feature type="region of interest" description="Disordered" evidence="6">
    <location>
        <begin position="119"/>
        <end position="150"/>
    </location>
</feature>
<comment type="subcellular location">
    <subcellularLocation>
        <location evidence="1">Nucleus</location>
    </subcellularLocation>
</comment>
<dbReference type="Proteomes" id="UP000836841">
    <property type="component" value="Chromosome 3"/>
</dbReference>
<name>A0AAU9RYZ5_THLAR</name>
<evidence type="ECO:0000313" key="9">
    <source>
        <dbReference type="EMBL" id="CAH2053431.1"/>
    </source>
</evidence>
<feature type="region of interest" description="Disordered" evidence="6">
    <location>
        <begin position="322"/>
        <end position="343"/>
    </location>
</feature>
<dbReference type="InterPro" id="IPR021562">
    <property type="entry name" value="DUF3007"/>
</dbReference>
<gene>
    <name evidence="9" type="ORF">TAV2_LOCUS8763</name>
</gene>
<feature type="transmembrane region" description="Helical" evidence="7">
    <location>
        <begin position="353"/>
        <end position="371"/>
    </location>
</feature>
<keyword evidence="2" id="KW-0805">Transcription regulation</keyword>
<sequence>MNKPSFSKSLSQGKNWKSKSMRIIPEEFERSIPKAFDEQRLVFSVRWENSWQVWLERDKKGLFMVKQDWDEFVDDNLLGPSDILVFTHQDTMHIEVRIFKKDGKEVFSVPLVVEPETETFHHHKQPQDSHKETTTPASASGGTGTGRRGRVAKCAHVENPERYLVNPKNPYFTKTLTKTNQLLYVSNLVIEKYELEFGPINSAMYFHLPGGEKQEGFTKNYGSSYCFLGWANVCQTCNLKEGDTVVCELELSGRVVAAVRVHLPRALTCANEILSQEVLSAAVRIHPIGRQFTGGPRAVKKVLYRFEGHGLSSSVEKKQRMRCRVSSNPTETEEDSATKTKKTTPFGYTRKDVLLIGVGVTALGIGLESGLEYVGVDPLQAGNAVQLILVLGLTLGWISTYIFRVGNKEMTYAQQLRDYESQVMQKRLESLSEAELEALMEQVDEEKRQVE</sequence>
<evidence type="ECO:0000256" key="7">
    <source>
        <dbReference type="SAM" id="Phobius"/>
    </source>
</evidence>
<evidence type="ECO:0000259" key="8">
    <source>
        <dbReference type="PROSITE" id="PS50863"/>
    </source>
</evidence>
<evidence type="ECO:0000256" key="6">
    <source>
        <dbReference type="SAM" id="MobiDB-lite"/>
    </source>
</evidence>
<dbReference type="SMART" id="SM01019">
    <property type="entry name" value="B3"/>
    <property type="match status" value="2"/>
</dbReference>
<keyword evidence="7" id="KW-0812">Transmembrane</keyword>
<dbReference type="Pfam" id="PF02362">
    <property type="entry name" value="B3"/>
    <property type="match status" value="1"/>
</dbReference>
<evidence type="ECO:0000256" key="5">
    <source>
        <dbReference type="ARBA" id="ARBA00023242"/>
    </source>
</evidence>
<evidence type="ECO:0000256" key="2">
    <source>
        <dbReference type="ARBA" id="ARBA00023015"/>
    </source>
</evidence>
<evidence type="ECO:0000313" key="10">
    <source>
        <dbReference type="Proteomes" id="UP000836841"/>
    </source>
</evidence>
<evidence type="ECO:0000256" key="4">
    <source>
        <dbReference type="ARBA" id="ARBA00023163"/>
    </source>
</evidence>
<feature type="domain" description="TF-B3" evidence="8">
    <location>
        <begin position="7"/>
        <end position="102"/>
    </location>
</feature>
<protein>
    <recommendedName>
        <fullName evidence="8">TF-B3 domain-containing protein</fullName>
    </recommendedName>
</protein>
<feature type="non-terminal residue" evidence="9">
    <location>
        <position position="451"/>
    </location>
</feature>
<dbReference type="CDD" id="cd10017">
    <property type="entry name" value="B3_DNA"/>
    <property type="match status" value="1"/>
</dbReference>
<keyword evidence="3" id="KW-0238">DNA-binding</keyword>
<keyword evidence="7" id="KW-0472">Membrane</keyword>
<keyword evidence="10" id="KW-1185">Reference proteome</keyword>
<keyword evidence="5" id="KW-0539">Nucleus</keyword>
<dbReference type="PANTHER" id="PTHR35734">
    <property type="entry name" value="OS01G0805200 PROTEIN"/>
    <property type="match status" value="1"/>
</dbReference>
<accession>A0AAU9RYZ5</accession>
<organism evidence="9 10">
    <name type="scientific">Thlaspi arvense</name>
    <name type="common">Field penny-cress</name>
    <dbReference type="NCBI Taxonomy" id="13288"/>
    <lineage>
        <taxon>Eukaryota</taxon>
        <taxon>Viridiplantae</taxon>
        <taxon>Streptophyta</taxon>
        <taxon>Embryophyta</taxon>
        <taxon>Tracheophyta</taxon>
        <taxon>Spermatophyta</taxon>
        <taxon>Magnoliopsida</taxon>
        <taxon>eudicotyledons</taxon>
        <taxon>Gunneridae</taxon>
        <taxon>Pentapetalae</taxon>
        <taxon>rosids</taxon>
        <taxon>malvids</taxon>
        <taxon>Brassicales</taxon>
        <taxon>Brassicaceae</taxon>
        <taxon>Thlaspideae</taxon>
        <taxon>Thlaspi</taxon>
    </lineage>
</organism>
<dbReference type="PANTHER" id="PTHR35734:SF1">
    <property type="entry name" value="OS01G0805200 PROTEIN"/>
    <property type="match status" value="1"/>
</dbReference>
<dbReference type="Pfam" id="PF11460">
    <property type="entry name" value="DUF3007"/>
    <property type="match status" value="1"/>
</dbReference>
<reference evidence="9 10" key="1">
    <citation type="submission" date="2022-03" db="EMBL/GenBank/DDBJ databases">
        <authorList>
            <person name="Nunn A."/>
            <person name="Chopra R."/>
            <person name="Nunn A."/>
            <person name="Contreras Garrido A."/>
        </authorList>
    </citation>
    <scope>NUCLEOTIDE SEQUENCE [LARGE SCALE GENOMIC DNA]</scope>
</reference>
<proteinExistence type="predicted"/>